<proteinExistence type="predicted"/>
<dbReference type="GeneID" id="109399564"/>
<keyword evidence="4" id="KW-0862">Zinc</keyword>
<dbReference type="RefSeq" id="XP_062711790.1">
    <property type="nucleotide sequence ID" value="XM_062855806.1"/>
</dbReference>
<dbReference type="Proteomes" id="UP000069940">
    <property type="component" value="Unassembled WGS sequence"/>
</dbReference>
<dbReference type="EnsemblMetazoa" id="AALFPA23_005900.R7601">
    <property type="protein sequence ID" value="AALFPA23_005900.P7601"/>
    <property type="gene ID" value="AALFPA23_005900"/>
</dbReference>
<dbReference type="PANTHER" id="PTHR24379">
    <property type="entry name" value="KRAB AND ZINC FINGER DOMAIN-CONTAINING"/>
    <property type="match status" value="1"/>
</dbReference>
<dbReference type="Gene3D" id="3.30.160.60">
    <property type="entry name" value="Classic Zinc Finger"/>
    <property type="match status" value="1"/>
</dbReference>
<protein>
    <recommendedName>
        <fullName evidence="7">C2H2-type domain-containing protein</fullName>
    </recommendedName>
</protein>
<accession>A0ABM1Y5G1</accession>
<evidence type="ECO:0000256" key="6">
    <source>
        <dbReference type="SAM" id="MobiDB-lite"/>
    </source>
</evidence>
<keyword evidence="9" id="KW-1185">Reference proteome</keyword>
<dbReference type="PROSITE" id="PS50157">
    <property type="entry name" value="ZINC_FINGER_C2H2_2"/>
    <property type="match status" value="2"/>
</dbReference>
<reference evidence="9" key="1">
    <citation type="journal article" date="2015" name="Proc. Natl. Acad. Sci. U.S.A.">
        <title>Genome sequence of the Asian Tiger mosquito, Aedes albopictus, reveals insights into its biology, genetics, and evolution.</title>
        <authorList>
            <person name="Chen X.G."/>
            <person name="Jiang X."/>
            <person name="Gu J."/>
            <person name="Xu M."/>
            <person name="Wu Y."/>
            <person name="Deng Y."/>
            <person name="Zhang C."/>
            <person name="Bonizzoni M."/>
            <person name="Dermauw W."/>
            <person name="Vontas J."/>
            <person name="Armbruster P."/>
            <person name="Huang X."/>
            <person name="Yang Y."/>
            <person name="Zhang H."/>
            <person name="He W."/>
            <person name="Peng H."/>
            <person name="Liu Y."/>
            <person name="Wu K."/>
            <person name="Chen J."/>
            <person name="Lirakis M."/>
            <person name="Topalis P."/>
            <person name="Van Leeuwen T."/>
            <person name="Hall A.B."/>
            <person name="Jiang X."/>
            <person name="Thorpe C."/>
            <person name="Mueller R.L."/>
            <person name="Sun C."/>
            <person name="Waterhouse R.M."/>
            <person name="Yan G."/>
            <person name="Tu Z.J."/>
            <person name="Fang X."/>
            <person name="James A.A."/>
        </authorList>
    </citation>
    <scope>NUCLEOTIDE SEQUENCE [LARGE SCALE GENOMIC DNA]</scope>
    <source>
        <strain evidence="9">Foshan</strain>
    </source>
</reference>
<reference evidence="8" key="2">
    <citation type="submission" date="2025-05" db="UniProtKB">
        <authorList>
            <consortium name="EnsemblMetazoa"/>
        </authorList>
    </citation>
    <scope>IDENTIFICATION</scope>
    <source>
        <strain evidence="8">Foshan</strain>
    </source>
</reference>
<feature type="region of interest" description="Disordered" evidence="6">
    <location>
        <begin position="1"/>
        <end position="25"/>
    </location>
</feature>
<feature type="domain" description="C2H2-type" evidence="7">
    <location>
        <begin position="215"/>
        <end position="242"/>
    </location>
</feature>
<evidence type="ECO:0000256" key="2">
    <source>
        <dbReference type="ARBA" id="ARBA00022737"/>
    </source>
</evidence>
<dbReference type="InterPro" id="IPR013087">
    <property type="entry name" value="Znf_C2H2_type"/>
</dbReference>
<name>A0ABM1Y5G1_AEDAL</name>
<dbReference type="PROSITE" id="PS00028">
    <property type="entry name" value="ZINC_FINGER_C2H2_1"/>
    <property type="match status" value="2"/>
</dbReference>
<evidence type="ECO:0000256" key="3">
    <source>
        <dbReference type="ARBA" id="ARBA00022771"/>
    </source>
</evidence>
<keyword evidence="3 5" id="KW-0863">Zinc-finger</keyword>
<evidence type="ECO:0000259" key="7">
    <source>
        <dbReference type="PROSITE" id="PS50157"/>
    </source>
</evidence>
<keyword evidence="2" id="KW-0677">Repeat</keyword>
<evidence type="ECO:0000313" key="9">
    <source>
        <dbReference type="Proteomes" id="UP000069940"/>
    </source>
</evidence>
<sequence length="302" mass="33986">MDVEQHHSWRTTSHPAKDEGDDTADEDKPLGLVLRKCIMCLLPFDELGSIETESPEELKRIVDNVYKIAKIEVTPSNGKIGPLCGSCRAKLGYNFDEDAYYEMLSKMYSETGAQSHQTLGIIPLVVPRGQQPPGGPENSDYPSPGSPLLDAACGTLVVTEMGRDESDTSSDLKCVICSKVFNFKSTLRLHIRSHHNSTTIREPETHKIPRKPRMYECIECNLSFKLKYDYDKHQAMHNRANLFQCDTCYKLFKHKSYYLMHRNAKRCKAMPLNLSADGIGSLVRSQPARDLGNLSEGIRNTS</sequence>
<keyword evidence="1" id="KW-0479">Metal-binding</keyword>
<organism evidence="8 9">
    <name type="scientific">Aedes albopictus</name>
    <name type="common">Asian tiger mosquito</name>
    <name type="synonym">Stegomyia albopicta</name>
    <dbReference type="NCBI Taxonomy" id="7160"/>
    <lineage>
        <taxon>Eukaryota</taxon>
        <taxon>Metazoa</taxon>
        <taxon>Ecdysozoa</taxon>
        <taxon>Arthropoda</taxon>
        <taxon>Hexapoda</taxon>
        <taxon>Insecta</taxon>
        <taxon>Pterygota</taxon>
        <taxon>Neoptera</taxon>
        <taxon>Endopterygota</taxon>
        <taxon>Diptera</taxon>
        <taxon>Nematocera</taxon>
        <taxon>Culicoidea</taxon>
        <taxon>Culicidae</taxon>
        <taxon>Culicinae</taxon>
        <taxon>Aedini</taxon>
        <taxon>Aedes</taxon>
        <taxon>Stegomyia</taxon>
    </lineage>
</organism>
<dbReference type="Pfam" id="PF00096">
    <property type="entry name" value="zf-C2H2"/>
    <property type="match status" value="1"/>
</dbReference>
<evidence type="ECO:0000313" key="8">
    <source>
        <dbReference type="EnsemblMetazoa" id="AALFPA23_005900.P7601"/>
    </source>
</evidence>
<evidence type="ECO:0000256" key="5">
    <source>
        <dbReference type="PROSITE-ProRule" id="PRU00042"/>
    </source>
</evidence>
<feature type="domain" description="C2H2-type" evidence="7">
    <location>
        <begin position="172"/>
        <end position="199"/>
    </location>
</feature>
<dbReference type="SMART" id="SM00355">
    <property type="entry name" value="ZnF_C2H2"/>
    <property type="match status" value="3"/>
</dbReference>
<dbReference type="InterPro" id="IPR036236">
    <property type="entry name" value="Znf_C2H2_sf"/>
</dbReference>
<dbReference type="SUPFAM" id="SSF57667">
    <property type="entry name" value="beta-beta-alpha zinc fingers"/>
    <property type="match status" value="2"/>
</dbReference>
<evidence type="ECO:0000256" key="4">
    <source>
        <dbReference type="ARBA" id="ARBA00022833"/>
    </source>
</evidence>
<dbReference type="PANTHER" id="PTHR24379:SF121">
    <property type="entry name" value="C2H2-TYPE DOMAIN-CONTAINING PROTEIN"/>
    <property type="match status" value="1"/>
</dbReference>
<evidence type="ECO:0000256" key="1">
    <source>
        <dbReference type="ARBA" id="ARBA00022723"/>
    </source>
</evidence>